<accession>A0AAV2Z5C7</accession>
<keyword evidence="3" id="KW-1185">Reference proteome</keyword>
<dbReference type="Gene3D" id="3.30.420.10">
    <property type="entry name" value="Ribonuclease H-like superfamily/Ribonuclease H"/>
    <property type="match status" value="1"/>
</dbReference>
<evidence type="ECO:0000313" key="3">
    <source>
        <dbReference type="Proteomes" id="UP001146120"/>
    </source>
</evidence>
<organism evidence="2 3">
    <name type="scientific">Lagenidium giganteum</name>
    <dbReference type="NCBI Taxonomy" id="4803"/>
    <lineage>
        <taxon>Eukaryota</taxon>
        <taxon>Sar</taxon>
        <taxon>Stramenopiles</taxon>
        <taxon>Oomycota</taxon>
        <taxon>Peronosporomycetes</taxon>
        <taxon>Pythiales</taxon>
        <taxon>Pythiaceae</taxon>
    </lineage>
</organism>
<sequence>MVVKQISNSARSAIWQELRRISTRGKLAPGDRANVAEYFGVRWQVIDRIWKRGCESVGNRSSANVESRAKNRGRKKFDRIQTVNAIREIPATDRTSQRRIEAAAAIPKSRIHTLVEEGFLRRARQSTRPLSTQDPMDRRVEFCSSFVHKLSDNKYAFSKMNDVIHIDEKWFFLHKVGHQMYLVTDKADGVQEDPQFQFVQGKSHIVKVMFLCAVARPRDDWDGKIGIWPLVEDYVTQRDNCNRPKGITIQKPVSVDREFSRALLMEKVIPAVKAKWPRHQRSLLAGLLPSSLAGLARLSLQPARSWSCASLTSSDASTASSSHFSPFEQRRLRLVREVDVAWAVPSRLSANVGMEFSCG</sequence>
<dbReference type="Proteomes" id="UP001146120">
    <property type="component" value="Unassembled WGS sequence"/>
</dbReference>
<dbReference type="Pfam" id="PF24964">
    <property type="entry name" value="DUF7769"/>
    <property type="match status" value="1"/>
</dbReference>
<dbReference type="AlphaFoldDB" id="A0AAV2Z5C7"/>
<reference evidence="2" key="2">
    <citation type="journal article" date="2023" name="Microbiol Resour">
        <title>Decontamination and Annotation of the Draft Genome Sequence of the Oomycete Lagenidium giganteum ARSEF 373.</title>
        <authorList>
            <person name="Morgan W.R."/>
            <person name="Tartar A."/>
        </authorList>
    </citation>
    <scope>NUCLEOTIDE SEQUENCE</scope>
    <source>
        <strain evidence="2">ARSEF 373</strain>
    </source>
</reference>
<dbReference type="InterPro" id="IPR056671">
    <property type="entry name" value="DUF7769"/>
</dbReference>
<evidence type="ECO:0000259" key="1">
    <source>
        <dbReference type="Pfam" id="PF24964"/>
    </source>
</evidence>
<feature type="domain" description="DUF7769" evidence="1">
    <location>
        <begin position="7"/>
        <end position="54"/>
    </location>
</feature>
<reference evidence="2" key="1">
    <citation type="submission" date="2022-11" db="EMBL/GenBank/DDBJ databases">
        <authorList>
            <person name="Morgan W.R."/>
            <person name="Tartar A."/>
        </authorList>
    </citation>
    <scope>NUCLEOTIDE SEQUENCE</scope>
    <source>
        <strain evidence="2">ARSEF 373</strain>
    </source>
</reference>
<dbReference type="GO" id="GO:0003676">
    <property type="term" value="F:nucleic acid binding"/>
    <property type="evidence" value="ECO:0007669"/>
    <property type="project" value="InterPro"/>
</dbReference>
<dbReference type="PANTHER" id="PTHR47169">
    <property type="entry name" value="OS01G0541250 PROTEIN"/>
    <property type="match status" value="1"/>
</dbReference>
<dbReference type="InterPro" id="IPR036397">
    <property type="entry name" value="RNaseH_sf"/>
</dbReference>
<proteinExistence type="predicted"/>
<name>A0AAV2Z5C7_9STRA</name>
<comment type="caution">
    <text evidence="2">The sequence shown here is derived from an EMBL/GenBank/DDBJ whole genome shotgun (WGS) entry which is preliminary data.</text>
</comment>
<gene>
    <name evidence="2" type="ORF">N0F65_004851</name>
</gene>
<evidence type="ECO:0000313" key="2">
    <source>
        <dbReference type="EMBL" id="DBA01501.1"/>
    </source>
</evidence>
<protein>
    <recommendedName>
        <fullName evidence="1">DUF7769 domain-containing protein</fullName>
    </recommendedName>
</protein>
<dbReference type="EMBL" id="DAKRPA010000046">
    <property type="protein sequence ID" value="DBA01501.1"/>
    <property type="molecule type" value="Genomic_DNA"/>
</dbReference>